<dbReference type="VEuPathDB" id="FungiDB:G647_04740"/>
<name>A0A1C1D1S7_9EURO</name>
<gene>
    <name evidence="1" type="ORF">CLCR_03147</name>
</gene>
<comment type="caution">
    <text evidence="1">The sequence shown here is derived from an EMBL/GenBank/DDBJ whole genome shotgun (WGS) entry which is preliminary data.</text>
</comment>
<reference evidence="2" key="1">
    <citation type="submission" date="2015-07" db="EMBL/GenBank/DDBJ databases">
        <authorList>
            <person name="Teixeira M.M."/>
            <person name="Souza R.C."/>
            <person name="Almeida L.G."/>
            <person name="Vicente V.A."/>
            <person name="de Hoog S."/>
            <person name="Bocca A.L."/>
            <person name="de Almeida S.R."/>
            <person name="Vasconcelos A.T."/>
            <person name="Felipe M.S."/>
        </authorList>
    </citation>
    <scope>NUCLEOTIDE SEQUENCE [LARGE SCALE GENOMIC DNA]</scope>
    <source>
        <strain evidence="2">KSF</strain>
    </source>
</reference>
<evidence type="ECO:0000313" key="1">
    <source>
        <dbReference type="EMBL" id="OCT54635.1"/>
    </source>
</evidence>
<keyword evidence="2" id="KW-1185">Reference proteome</keyword>
<proteinExistence type="predicted"/>
<dbReference type="VEuPathDB" id="FungiDB:CLCR_03147"/>
<dbReference type="Proteomes" id="UP000094526">
    <property type="component" value="Unassembled WGS sequence"/>
</dbReference>
<sequence length="177" mass="19193">MSHSAYFLCEVKESGVSKGLAVIRCYPWDSKTMNKSTFPTQSYGELLPGLASFETQTKANYKKKTFDVDFLAVPFGYAQGAAALGTKPAADYNRHLLFFIPIGSTSSTFGAQIPGSYAGTLIPSAAWKDPMTAHWQQVYRGNDQPFDKSFGTSDSNRKYHVKYIFTDGAAPGSGGAA</sequence>
<evidence type="ECO:0000313" key="2">
    <source>
        <dbReference type="Proteomes" id="UP000094526"/>
    </source>
</evidence>
<protein>
    <submittedName>
        <fullName evidence="1">Uncharacterized protein</fullName>
    </submittedName>
</protein>
<dbReference type="EMBL" id="LGRB01000003">
    <property type="protein sequence ID" value="OCT54635.1"/>
    <property type="molecule type" value="Genomic_DNA"/>
</dbReference>
<dbReference type="AlphaFoldDB" id="A0A1C1D1S7"/>
<accession>A0A1C1D1S7</accession>
<organism evidence="1 2">
    <name type="scientific">Cladophialophora carrionii</name>
    <dbReference type="NCBI Taxonomy" id="86049"/>
    <lineage>
        <taxon>Eukaryota</taxon>
        <taxon>Fungi</taxon>
        <taxon>Dikarya</taxon>
        <taxon>Ascomycota</taxon>
        <taxon>Pezizomycotina</taxon>
        <taxon>Eurotiomycetes</taxon>
        <taxon>Chaetothyriomycetidae</taxon>
        <taxon>Chaetothyriales</taxon>
        <taxon>Herpotrichiellaceae</taxon>
        <taxon>Cladophialophora</taxon>
    </lineage>
</organism>